<dbReference type="KEGG" id="och:CES85_0084"/>
<dbReference type="Proteomes" id="UP000215256">
    <property type="component" value="Chromosome 1"/>
</dbReference>
<reference evidence="1 2" key="1">
    <citation type="submission" date="2017-07" db="EMBL/GenBank/DDBJ databases">
        <title>Phylogenetic study on the rhizospheric bacterium Ochrobactrum sp. A44.</title>
        <authorList>
            <person name="Krzyzanowska D.M."/>
            <person name="Ossowicki A."/>
            <person name="Rajewska M."/>
            <person name="Maciag T."/>
            <person name="Kaczynski Z."/>
            <person name="Czerwicka M."/>
            <person name="Jafra S."/>
        </authorList>
    </citation>
    <scope>NUCLEOTIDE SEQUENCE [LARGE SCALE GENOMIC DNA]</scope>
    <source>
        <strain evidence="1 2">A44</strain>
    </source>
</reference>
<gene>
    <name evidence="1" type="ORF">CES85_0084</name>
</gene>
<evidence type="ECO:0000313" key="1">
    <source>
        <dbReference type="EMBL" id="ASV87567.1"/>
    </source>
</evidence>
<dbReference type="EMBL" id="CP022604">
    <property type="protein sequence ID" value="ASV87567.1"/>
    <property type="molecule type" value="Genomic_DNA"/>
</dbReference>
<dbReference type="AlphaFoldDB" id="A0A248UL30"/>
<accession>A0A248UL30</accession>
<evidence type="ECO:0000313" key="2">
    <source>
        <dbReference type="Proteomes" id="UP000215256"/>
    </source>
</evidence>
<protein>
    <submittedName>
        <fullName evidence="1">Uncharacterized protein</fullName>
    </submittedName>
</protein>
<organism evidence="1 2">
    <name type="scientific">Ochrobactrum quorumnocens</name>
    <dbReference type="NCBI Taxonomy" id="271865"/>
    <lineage>
        <taxon>Bacteria</taxon>
        <taxon>Pseudomonadati</taxon>
        <taxon>Pseudomonadota</taxon>
        <taxon>Alphaproteobacteria</taxon>
        <taxon>Hyphomicrobiales</taxon>
        <taxon>Brucellaceae</taxon>
        <taxon>Brucella/Ochrobactrum group</taxon>
        <taxon>Ochrobactrum</taxon>
    </lineage>
</organism>
<proteinExistence type="predicted"/>
<sequence>MLQFFYQLLSRAQAGWRFVGEKKASSANMDSLDCHLDL</sequence>
<name>A0A248UL30_9HYPH</name>